<feature type="region of interest" description="Disordered" evidence="1">
    <location>
        <begin position="215"/>
        <end position="234"/>
    </location>
</feature>
<feature type="compositionally biased region" description="Gly residues" evidence="1">
    <location>
        <begin position="716"/>
        <end position="727"/>
    </location>
</feature>
<feature type="compositionally biased region" description="Low complexity" evidence="1">
    <location>
        <begin position="671"/>
        <end position="687"/>
    </location>
</feature>
<feature type="compositionally biased region" description="Low complexity" evidence="1">
    <location>
        <begin position="814"/>
        <end position="826"/>
    </location>
</feature>
<feature type="compositionally biased region" description="Gly residues" evidence="1">
    <location>
        <begin position="827"/>
        <end position="839"/>
    </location>
</feature>
<accession>A0A4U0TVQ3</accession>
<feature type="compositionally biased region" description="Low complexity" evidence="1">
    <location>
        <begin position="840"/>
        <end position="856"/>
    </location>
</feature>
<proteinExistence type="predicted"/>
<evidence type="ECO:0000256" key="2">
    <source>
        <dbReference type="SAM" id="SignalP"/>
    </source>
</evidence>
<feature type="compositionally biased region" description="Low complexity" evidence="1">
    <location>
        <begin position="652"/>
        <end position="661"/>
    </location>
</feature>
<feature type="compositionally biased region" description="Low complexity" evidence="1">
    <location>
        <begin position="740"/>
        <end position="784"/>
    </location>
</feature>
<evidence type="ECO:0000313" key="3">
    <source>
        <dbReference type="EMBL" id="TKA26453.1"/>
    </source>
</evidence>
<keyword evidence="4" id="KW-1185">Reference proteome</keyword>
<keyword evidence="2" id="KW-0732">Signal</keyword>
<feature type="compositionally biased region" description="Low complexity" evidence="1">
    <location>
        <begin position="792"/>
        <end position="801"/>
    </location>
</feature>
<feature type="compositionally biased region" description="Low complexity" evidence="1">
    <location>
        <begin position="876"/>
        <end position="885"/>
    </location>
</feature>
<feature type="compositionally biased region" description="Pro residues" evidence="1">
    <location>
        <begin position="505"/>
        <end position="519"/>
    </location>
</feature>
<dbReference type="EMBL" id="NAJL01000028">
    <property type="protein sequence ID" value="TKA26453.1"/>
    <property type="molecule type" value="Genomic_DNA"/>
</dbReference>
<feature type="compositionally biased region" description="Low complexity" evidence="1">
    <location>
        <begin position="486"/>
        <end position="504"/>
    </location>
</feature>
<feature type="compositionally biased region" description="Low complexity" evidence="1">
    <location>
        <begin position="936"/>
        <end position="969"/>
    </location>
</feature>
<dbReference type="OrthoDB" id="3944128at2759"/>
<feature type="compositionally biased region" description="Low complexity" evidence="1">
    <location>
        <begin position="215"/>
        <end position="233"/>
    </location>
</feature>
<gene>
    <name evidence="3" type="ORF">B0A50_05289</name>
</gene>
<evidence type="ECO:0000313" key="4">
    <source>
        <dbReference type="Proteomes" id="UP000308549"/>
    </source>
</evidence>
<feature type="compositionally biased region" description="Gly residues" evidence="1">
    <location>
        <begin position="802"/>
        <end position="813"/>
    </location>
</feature>
<organism evidence="3 4">
    <name type="scientific">Salinomyces thailandicus</name>
    <dbReference type="NCBI Taxonomy" id="706561"/>
    <lineage>
        <taxon>Eukaryota</taxon>
        <taxon>Fungi</taxon>
        <taxon>Dikarya</taxon>
        <taxon>Ascomycota</taxon>
        <taxon>Pezizomycotina</taxon>
        <taxon>Dothideomycetes</taxon>
        <taxon>Dothideomycetidae</taxon>
        <taxon>Mycosphaerellales</taxon>
        <taxon>Teratosphaeriaceae</taxon>
        <taxon>Salinomyces</taxon>
    </lineage>
</organism>
<name>A0A4U0TVQ3_9PEZI</name>
<feature type="chain" id="PRO_5020637776" evidence="2">
    <location>
        <begin position="19"/>
        <end position="1323"/>
    </location>
</feature>
<reference evidence="3 4" key="1">
    <citation type="submission" date="2017-03" db="EMBL/GenBank/DDBJ databases">
        <title>Genomes of endolithic fungi from Antarctica.</title>
        <authorList>
            <person name="Coleine C."/>
            <person name="Masonjones S."/>
            <person name="Stajich J.E."/>
        </authorList>
    </citation>
    <scope>NUCLEOTIDE SEQUENCE [LARGE SCALE GENOMIC DNA]</scope>
    <source>
        <strain evidence="3 4">CCFEE 6315</strain>
    </source>
</reference>
<protein>
    <submittedName>
        <fullName evidence="3">Uncharacterized protein</fullName>
    </submittedName>
</protein>
<dbReference type="Proteomes" id="UP000308549">
    <property type="component" value="Unassembled WGS sequence"/>
</dbReference>
<sequence>MFELLLLAFYSLSAIAASQHPRAQNGSQSSTTKTIHRTIYANSTVTASGGTDYANASVPATGTGSAYASACNSAKQSWLSESGFNTSYRTYTTTTSDISIEYQSHTSTATYYDGNASTATPYTLCDGWPRINGYTETSISTHVVTHTLSVNAFITSSIAYQNLDPPACLIQSGDCAALNTSYYDIYNAYTSSLEASRLELLSSYSAKISQTDSSTARSAAPASSITPAPSPTDAYPPQCGVPTVHVGTTMVGDPTCFENYASIQLLYWPVTRVPENGTCPNATTSTMTMTPTISGKPNTFVFWNTTLTSPTVYMAFDGTWVFTSAGATRSHQSQLLLPQSSTAISSLRGKLGGGYYLPEPFNYADLDGAVPASVYRAQPRCYTNPYSESYFTTTEALYPGGPKTTFQIATYDTYATENICTTIWDDYLPILSIPPEFSFLTPAGDIGGGLSCPFLFNSDAVIFDPPKALSQATAIAGPTTPGGGEATTTKETTSPTAEPGTAPGPTTPQPTSAPQPTEAPSPISGDTALPKTQKTTAGGEGSQETSNSDPQATNGSSDPSAGSSDEPSKVSGDLSPTAALSDSNTNPSQASEDSAEIATLPGSSKDGEGVAAATTSRNVGDAIASALGMTTESSGSSATAATDSSGGGSDSGSGSSTNSDGDSGDSDSSDESSQTESQSNETGASSNSGGGSGSSGSSDASSDTSNESGEAVSSSTGGGGGSSGANGGSPDTPPESNDADSSTTGGDNDSSGSTGGSSDTSSQGIEAGTSSTGGDSGSSGASDGSSDDSSENNETGSSSIGGDSGSSGAGGGSSDSSSEGNEAGSSPTGGDGGSSGAGSGSSDSSSESNEASSSPTGGDGGSSGATDGSSDDSSENNETGSFSIGGDSGSSRAGGGSSDSSTQANEAGSSSTGGHGGSSGSSDGSSVPFSEDNENGSSSIIGGSGSDAAGGSSSSSSGLEGSESGQAAGENDSSDIGTSVEVDPITTLVLSGSDGSAVTLTPASNGGAVVAGSTLANGETASIAGVGNVVALSSGVIATSRTYAYTAVRASQGAVENAQATAAVFPGAAGALVTVLPVSGGGAAIGSATLSRGQSTSIEGIGNVVAGSSGVVVDGSSIQYSVTTARAGLTAPVVTIDGQVYTANSLSDGDLVLQNGQTTATVDADGAPITLGSEVISAGSSNQLIAGSSTISLPAADTPPKATVLTVGGQVFTADSEGDLNVGGTTLAPGNAVTLSGTTYSLAPSGSEVVVNGVTQTLGAAESGETRTTSSIVGTGASATPSLSASATGSSGPLSTPSASAAGRTVASTFGLLACIVSGLILA</sequence>
<comment type="caution">
    <text evidence="3">The sequence shown here is derived from an EMBL/GenBank/DDBJ whole genome shotgun (WGS) entry which is preliminary data.</text>
</comment>
<feature type="region of interest" description="Disordered" evidence="1">
    <location>
        <begin position="473"/>
        <end position="978"/>
    </location>
</feature>
<feature type="signal peptide" evidence="2">
    <location>
        <begin position="1"/>
        <end position="18"/>
    </location>
</feature>
<feature type="compositionally biased region" description="Low complexity" evidence="1">
    <location>
        <begin position="695"/>
        <end position="715"/>
    </location>
</feature>
<evidence type="ECO:0000256" key="1">
    <source>
        <dbReference type="SAM" id="MobiDB-lite"/>
    </source>
</evidence>
<feature type="compositionally biased region" description="Gly residues" evidence="1">
    <location>
        <begin position="886"/>
        <end position="897"/>
    </location>
</feature>
<feature type="compositionally biased region" description="Polar residues" evidence="1">
    <location>
        <begin position="578"/>
        <end position="592"/>
    </location>
</feature>
<feature type="compositionally biased region" description="Polar residues" evidence="1">
    <location>
        <begin position="530"/>
        <end position="565"/>
    </location>
</feature>
<feature type="compositionally biased region" description="Low complexity" evidence="1">
    <location>
        <begin position="630"/>
        <end position="644"/>
    </location>
</feature>